<dbReference type="AlphaFoldDB" id="A0A328VR25"/>
<evidence type="ECO:0000256" key="10">
    <source>
        <dbReference type="ARBA" id="ARBA00022977"/>
    </source>
</evidence>
<evidence type="ECO:0000256" key="5">
    <source>
        <dbReference type="ARBA" id="ARBA00022723"/>
    </source>
</evidence>
<comment type="function">
    <text evidence="11">Catalyzes the phosphorylation of the hydroxyl group of 4-methyl-5-beta-hydroxyethylthiazole (THZ).</text>
</comment>
<feature type="binding site" evidence="11">
    <location>
        <position position="133"/>
    </location>
    <ligand>
        <name>ATP</name>
        <dbReference type="ChEBI" id="CHEBI:30616"/>
    </ligand>
</feature>
<comment type="similarity">
    <text evidence="11">Belongs to the Thz kinase family.</text>
</comment>
<evidence type="ECO:0000256" key="8">
    <source>
        <dbReference type="ARBA" id="ARBA00022840"/>
    </source>
</evidence>
<dbReference type="Pfam" id="PF02110">
    <property type="entry name" value="HK"/>
    <property type="match status" value="1"/>
</dbReference>
<keyword evidence="6 11" id="KW-0547">Nucleotide-binding</keyword>
<dbReference type="GO" id="GO:0000287">
    <property type="term" value="F:magnesium ion binding"/>
    <property type="evidence" value="ECO:0007669"/>
    <property type="project" value="UniProtKB-UniRule"/>
</dbReference>
<accession>A0A328VR25</accession>
<proteinExistence type="inferred from homology"/>
<evidence type="ECO:0000313" key="13">
    <source>
        <dbReference type="Proteomes" id="UP000248706"/>
    </source>
</evidence>
<protein>
    <recommendedName>
        <fullName evidence="11">Hydroxyethylthiazole kinase</fullName>
        <ecNumber evidence="11">2.7.1.50</ecNumber>
    </recommendedName>
    <alternativeName>
        <fullName evidence="11">4-methyl-5-beta-hydroxyethylthiazole kinase</fullName>
        <shortName evidence="11">TH kinase</shortName>
        <shortName evidence="11">Thz kinase</shortName>
    </alternativeName>
</protein>
<organism evidence="12 13">
    <name type="scientific">Thermogemmatispora tikiterensis</name>
    <dbReference type="NCBI Taxonomy" id="1825093"/>
    <lineage>
        <taxon>Bacteria</taxon>
        <taxon>Bacillati</taxon>
        <taxon>Chloroflexota</taxon>
        <taxon>Ktedonobacteria</taxon>
        <taxon>Thermogemmatisporales</taxon>
        <taxon>Thermogemmatisporaceae</taxon>
        <taxon>Thermogemmatispora</taxon>
    </lineage>
</organism>
<dbReference type="OrthoDB" id="9778146at2"/>
<evidence type="ECO:0000256" key="9">
    <source>
        <dbReference type="ARBA" id="ARBA00022842"/>
    </source>
</evidence>
<gene>
    <name evidence="11" type="primary">thiM</name>
    <name evidence="12" type="ORF">A4R35_21745</name>
</gene>
<dbReference type="NCBIfam" id="NF006830">
    <property type="entry name" value="PRK09355.1"/>
    <property type="match status" value="1"/>
</dbReference>
<evidence type="ECO:0000256" key="3">
    <source>
        <dbReference type="ARBA" id="ARBA00004868"/>
    </source>
</evidence>
<dbReference type="HAMAP" id="MF_00228">
    <property type="entry name" value="Thz_kinase"/>
    <property type="match status" value="1"/>
</dbReference>
<evidence type="ECO:0000256" key="4">
    <source>
        <dbReference type="ARBA" id="ARBA00022679"/>
    </source>
</evidence>
<dbReference type="UniPathway" id="UPA00060">
    <property type="reaction ID" value="UER00139"/>
</dbReference>
<feature type="binding site" evidence="11">
    <location>
        <position position="206"/>
    </location>
    <ligand>
        <name>substrate</name>
    </ligand>
</feature>
<dbReference type="GO" id="GO:0004417">
    <property type="term" value="F:hydroxyethylthiazole kinase activity"/>
    <property type="evidence" value="ECO:0007669"/>
    <property type="project" value="UniProtKB-UniRule"/>
</dbReference>
<dbReference type="SUPFAM" id="SSF53613">
    <property type="entry name" value="Ribokinase-like"/>
    <property type="match status" value="1"/>
</dbReference>
<dbReference type="CDD" id="cd01170">
    <property type="entry name" value="THZ_kinase"/>
    <property type="match status" value="1"/>
</dbReference>
<name>A0A328VR25_9CHLR</name>
<keyword evidence="4 11" id="KW-0808">Transferase</keyword>
<dbReference type="Gene3D" id="3.40.1190.20">
    <property type="match status" value="1"/>
</dbReference>
<evidence type="ECO:0000313" key="12">
    <source>
        <dbReference type="EMBL" id="RAQ98180.1"/>
    </source>
</evidence>
<dbReference type="EMBL" id="MCIF01000002">
    <property type="protein sequence ID" value="RAQ98180.1"/>
    <property type="molecule type" value="Genomic_DNA"/>
</dbReference>
<dbReference type="GO" id="GO:0009229">
    <property type="term" value="P:thiamine diphosphate biosynthetic process"/>
    <property type="evidence" value="ECO:0007669"/>
    <property type="project" value="UniProtKB-UniRule"/>
</dbReference>
<dbReference type="InterPro" id="IPR029056">
    <property type="entry name" value="Ribokinase-like"/>
</dbReference>
<keyword evidence="7 11" id="KW-0418">Kinase</keyword>
<dbReference type="GO" id="GO:0005524">
    <property type="term" value="F:ATP binding"/>
    <property type="evidence" value="ECO:0007669"/>
    <property type="project" value="UniProtKB-UniRule"/>
</dbReference>
<dbReference type="InterPro" id="IPR000417">
    <property type="entry name" value="Hyethyz_kinase"/>
</dbReference>
<sequence>MNQQQEDNNTGLGKLEGLASLVGIIRARKPLVHHITNMVVMNDTANVTLAIGALPVMAHAREEVEEMVRLASALVLNIGTLVPEQIEAMLLAGRQANERQIPIVLDPVGAGATRLRTESALRLLRELHIMALRGNASEIGALLGVEGETRGVESISLSEERESVAQRAARQFGCCVTITGARDVISDGRRLAYVENGHPLLASITGSGCMATTLVAAFLAVEPDAWKASIAALVTLGLAGELAAQKAAGPGTFRSHLIDAIAALDEETIRRGQKVRVIA</sequence>
<feature type="binding site" evidence="11">
    <location>
        <position position="179"/>
    </location>
    <ligand>
        <name>ATP</name>
        <dbReference type="ChEBI" id="CHEBI:30616"/>
    </ligand>
</feature>
<dbReference type="RefSeq" id="WP_112433235.1">
    <property type="nucleotide sequence ID" value="NZ_MCIF01000002.1"/>
</dbReference>
<keyword evidence="10 11" id="KW-0784">Thiamine biosynthesis</keyword>
<keyword evidence="9 11" id="KW-0460">Magnesium</keyword>
<dbReference type="NCBIfam" id="TIGR00694">
    <property type="entry name" value="thiM"/>
    <property type="match status" value="1"/>
</dbReference>
<evidence type="ECO:0000256" key="2">
    <source>
        <dbReference type="ARBA" id="ARBA00001946"/>
    </source>
</evidence>
<keyword evidence="8 11" id="KW-0067">ATP-binding</keyword>
<evidence type="ECO:0000256" key="7">
    <source>
        <dbReference type="ARBA" id="ARBA00022777"/>
    </source>
</evidence>
<keyword evidence="5 11" id="KW-0479">Metal-binding</keyword>
<comment type="cofactor">
    <cofactor evidence="2 11">
        <name>Mg(2+)</name>
        <dbReference type="ChEBI" id="CHEBI:18420"/>
    </cofactor>
</comment>
<feature type="binding site" evidence="11">
    <location>
        <position position="57"/>
    </location>
    <ligand>
        <name>substrate</name>
    </ligand>
</feature>
<dbReference type="PRINTS" id="PR01099">
    <property type="entry name" value="HYETHTZKNASE"/>
</dbReference>
<keyword evidence="13" id="KW-1185">Reference proteome</keyword>
<comment type="caution">
    <text evidence="12">The sequence shown here is derived from an EMBL/GenBank/DDBJ whole genome shotgun (WGS) entry which is preliminary data.</text>
</comment>
<dbReference type="Proteomes" id="UP000248706">
    <property type="component" value="Unassembled WGS sequence"/>
</dbReference>
<dbReference type="GO" id="GO:0009228">
    <property type="term" value="P:thiamine biosynthetic process"/>
    <property type="evidence" value="ECO:0007669"/>
    <property type="project" value="UniProtKB-KW"/>
</dbReference>
<evidence type="ECO:0000256" key="1">
    <source>
        <dbReference type="ARBA" id="ARBA00001771"/>
    </source>
</evidence>
<reference evidence="12 13" key="1">
    <citation type="submission" date="2016-08" db="EMBL/GenBank/DDBJ databases">
        <title>Analysis of Carbohydrate Active Enzymes in Thermogemmatispora T81 Reveals Carbohydrate Degradation Ability.</title>
        <authorList>
            <person name="Tomazini A."/>
            <person name="Lal S."/>
            <person name="Stott M."/>
            <person name="Henrissat B."/>
            <person name="Polikarpov I."/>
            <person name="Sparling R."/>
            <person name="Levin D.B."/>
        </authorList>
    </citation>
    <scope>NUCLEOTIDE SEQUENCE [LARGE SCALE GENOMIC DNA]</scope>
    <source>
        <strain evidence="12 13">T81</strain>
    </source>
</reference>
<evidence type="ECO:0000256" key="6">
    <source>
        <dbReference type="ARBA" id="ARBA00022741"/>
    </source>
</evidence>
<evidence type="ECO:0000256" key="11">
    <source>
        <dbReference type="HAMAP-Rule" id="MF_00228"/>
    </source>
</evidence>
<comment type="pathway">
    <text evidence="3 11">Cofactor biosynthesis; thiamine diphosphate biosynthesis; 4-methyl-5-(2-phosphoethyl)-thiazole from 5-(2-hydroxyethyl)-4-methylthiazole: step 1/1.</text>
</comment>
<comment type="catalytic activity">
    <reaction evidence="1 11">
        <text>5-(2-hydroxyethyl)-4-methylthiazole + ATP = 4-methyl-5-(2-phosphooxyethyl)-thiazole + ADP + H(+)</text>
        <dbReference type="Rhea" id="RHEA:24212"/>
        <dbReference type="ChEBI" id="CHEBI:15378"/>
        <dbReference type="ChEBI" id="CHEBI:17957"/>
        <dbReference type="ChEBI" id="CHEBI:30616"/>
        <dbReference type="ChEBI" id="CHEBI:58296"/>
        <dbReference type="ChEBI" id="CHEBI:456216"/>
        <dbReference type="EC" id="2.7.1.50"/>
    </reaction>
</comment>
<dbReference type="EC" id="2.7.1.50" evidence="11"/>
<dbReference type="PIRSF" id="PIRSF000513">
    <property type="entry name" value="Thz_kinase"/>
    <property type="match status" value="1"/>
</dbReference>